<feature type="transmembrane region" description="Helical" evidence="1">
    <location>
        <begin position="348"/>
        <end position="372"/>
    </location>
</feature>
<evidence type="ECO:0000313" key="2">
    <source>
        <dbReference type="EMBL" id="MEW9854188.1"/>
    </source>
</evidence>
<keyword evidence="1" id="KW-0812">Transmembrane</keyword>
<feature type="transmembrane region" description="Helical" evidence="1">
    <location>
        <begin position="20"/>
        <end position="48"/>
    </location>
</feature>
<accession>A0ABV3R8F0</accession>
<evidence type="ECO:0000313" key="3">
    <source>
        <dbReference type="Proteomes" id="UP001556118"/>
    </source>
</evidence>
<dbReference type="InterPro" id="IPR029044">
    <property type="entry name" value="Nucleotide-diphossugar_trans"/>
</dbReference>
<proteinExistence type="predicted"/>
<protein>
    <submittedName>
        <fullName evidence="2">Glycosyl transferase family protein</fullName>
    </submittedName>
</protein>
<keyword evidence="3" id="KW-1185">Reference proteome</keyword>
<dbReference type="Proteomes" id="UP001556118">
    <property type="component" value="Unassembled WGS sequence"/>
</dbReference>
<keyword evidence="2" id="KW-0808">Transferase</keyword>
<evidence type="ECO:0000256" key="1">
    <source>
        <dbReference type="SAM" id="Phobius"/>
    </source>
</evidence>
<feature type="transmembrane region" description="Helical" evidence="1">
    <location>
        <begin position="384"/>
        <end position="402"/>
    </location>
</feature>
<sequence>MTEQLVPVSLGVLQFLHQELLYFTVFWFVLGALDEMLVDAIWLGLCLVRRVRPSQRISPAISGQPSAPLAVFVAAWKEAAVIGHMVGHALRVWPQRDLRLYVGCYGNDPSTVAAAMYAARGDTRLRIVIHDRPGPTTKADCLNRVYRAMCEDEQRQGFRFGGVVMHDAEDMVHADEIAVIEAGLAHAEFVQLPVLREPQPRSPWIAGHYSDEFAEAHAKALVVRDALKVPIPAAGVGCGFARERLGWLASLRAGEGGDGPFASECLTEDYELGLLFSHDGGRSRFLRLRGSDGSLVATRAYFPSTLETAVRQKTRWIHGIALQGWDRLGWSRRPTDVWMRLRDRRGPLMALVFASAYLWLCISAVLLASRAGGWSTIVTPPSPALRWMLMLCLFSLFWRMVMRFAFTTSEYGWREGARSVLRIFVANIIAIMAGRRALFAYVRTLRGASVVWDKTEHLIHPATLRTQGAPS</sequence>
<feature type="transmembrane region" description="Helical" evidence="1">
    <location>
        <begin position="423"/>
        <end position="442"/>
    </location>
</feature>
<dbReference type="Pfam" id="PF13641">
    <property type="entry name" value="Glyco_tranf_2_3"/>
    <property type="match status" value="1"/>
</dbReference>
<reference evidence="2 3" key="1">
    <citation type="submission" date="2024-06" db="EMBL/GenBank/DDBJ databases">
        <title>Novosphingobium rhizovicinus M1R2S20.</title>
        <authorList>
            <person name="Sun J.-Q."/>
        </authorList>
    </citation>
    <scope>NUCLEOTIDE SEQUENCE [LARGE SCALE GENOMIC DNA]</scope>
    <source>
        <strain evidence="2 3">M1R2S20</strain>
    </source>
</reference>
<dbReference type="RefSeq" id="WP_367769390.1">
    <property type="nucleotide sequence ID" value="NZ_JBFNXR010000019.1"/>
</dbReference>
<keyword evidence="1" id="KW-0472">Membrane</keyword>
<dbReference type="GO" id="GO:0016740">
    <property type="term" value="F:transferase activity"/>
    <property type="evidence" value="ECO:0007669"/>
    <property type="project" value="UniProtKB-KW"/>
</dbReference>
<dbReference type="NCBIfam" id="NF011307">
    <property type="entry name" value="PRK14716.1-5"/>
    <property type="match status" value="1"/>
</dbReference>
<gene>
    <name evidence="2" type="ORF">ABUH87_03195</name>
</gene>
<organism evidence="2 3">
    <name type="scientific">Novosphingobium rhizovicinum</name>
    <dbReference type="NCBI Taxonomy" id="3228928"/>
    <lineage>
        <taxon>Bacteria</taxon>
        <taxon>Pseudomonadati</taxon>
        <taxon>Pseudomonadota</taxon>
        <taxon>Alphaproteobacteria</taxon>
        <taxon>Sphingomonadales</taxon>
        <taxon>Sphingomonadaceae</taxon>
        <taxon>Novosphingobium</taxon>
    </lineage>
</organism>
<keyword evidence="1" id="KW-1133">Transmembrane helix</keyword>
<dbReference type="SUPFAM" id="SSF53448">
    <property type="entry name" value="Nucleotide-diphospho-sugar transferases"/>
    <property type="match status" value="1"/>
</dbReference>
<dbReference type="EMBL" id="JBFNXR010000019">
    <property type="protein sequence ID" value="MEW9854188.1"/>
    <property type="molecule type" value="Genomic_DNA"/>
</dbReference>
<comment type="caution">
    <text evidence="2">The sequence shown here is derived from an EMBL/GenBank/DDBJ whole genome shotgun (WGS) entry which is preliminary data.</text>
</comment>
<name>A0ABV3R8F0_9SPHN</name>